<reference evidence="4" key="1">
    <citation type="journal article" date="2015" name="PeerJ">
        <title>First genomic representation of candidate bacterial phylum KSB3 points to enhanced environmental sensing as a trigger of wastewater bulking.</title>
        <authorList>
            <person name="Sekiguchi Y."/>
            <person name="Ohashi A."/>
            <person name="Parks D.H."/>
            <person name="Yamauchi T."/>
            <person name="Tyson G.W."/>
            <person name="Hugenholtz P."/>
        </authorList>
    </citation>
    <scope>NUCLEOTIDE SEQUENCE [LARGE SCALE GENOMIC DNA]</scope>
</reference>
<dbReference type="PANTHER" id="PTHR47814">
    <property type="entry name" value="PEPTIDYL-TRNA HYDROLASE ARFB"/>
    <property type="match status" value="1"/>
</dbReference>
<dbReference type="NCBIfam" id="NF006718">
    <property type="entry name" value="PRK09256.1"/>
    <property type="match status" value="1"/>
</dbReference>
<dbReference type="GO" id="GO:0003747">
    <property type="term" value="F:translation release factor activity"/>
    <property type="evidence" value="ECO:0007669"/>
    <property type="project" value="InterPro"/>
</dbReference>
<dbReference type="InterPro" id="IPR000352">
    <property type="entry name" value="Pep_chain_release_fac_I"/>
</dbReference>
<keyword evidence="5" id="KW-1185">Reference proteome</keyword>
<accession>A0A0S6VWB9</accession>
<protein>
    <submittedName>
        <fullName evidence="4">Class I peptide chain release factor</fullName>
    </submittedName>
</protein>
<comment type="similarity">
    <text evidence="1">Belongs to the prokaryotic/mitochondrial release factor family.</text>
</comment>
<dbReference type="PROSITE" id="PS00745">
    <property type="entry name" value="RF_PROK_I"/>
    <property type="match status" value="1"/>
</dbReference>
<dbReference type="AlphaFoldDB" id="A0A0S6VWB9"/>
<evidence type="ECO:0000313" key="4">
    <source>
        <dbReference type="EMBL" id="GAK49006.1"/>
    </source>
</evidence>
<feature type="region of interest" description="Disordered" evidence="2">
    <location>
        <begin position="95"/>
        <end position="140"/>
    </location>
</feature>
<dbReference type="SUPFAM" id="SSF75620">
    <property type="entry name" value="Release factor"/>
    <property type="match status" value="1"/>
</dbReference>
<dbReference type="HOGENOM" id="CLU_089470_3_2_0"/>
<feature type="domain" description="Prokaryotic-type class I peptide chain release factors" evidence="3">
    <location>
        <begin position="21"/>
        <end position="37"/>
    </location>
</feature>
<evidence type="ECO:0000313" key="5">
    <source>
        <dbReference type="Proteomes" id="UP000030700"/>
    </source>
</evidence>
<proteinExistence type="inferred from homology"/>
<gene>
    <name evidence="4" type="ORF">U14_00224</name>
</gene>
<evidence type="ECO:0000256" key="2">
    <source>
        <dbReference type="SAM" id="MobiDB-lite"/>
    </source>
</evidence>
<dbReference type="GO" id="GO:0043022">
    <property type="term" value="F:ribosome binding"/>
    <property type="evidence" value="ECO:0007669"/>
    <property type="project" value="TreeGrafter"/>
</dbReference>
<evidence type="ECO:0000256" key="1">
    <source>
        <dbReference type="ARBA" id="ARBA00010835"/>
    </source>
</evidence>
<dbReference type="GO" id="GO:0072344">
    <property type="term" value="P:rescue of stalled ribosome"/>
    <property type="evidence" value="ECO:0007669"/>
    <property type="project" value="TreeGrafter"/>
</dbReference>
<dbReference type="EMBL" id="DF820455">
    <property type="protein sequence ID" value="GAK49006.1"/>
    <property type="molecule type" value="Genomic_DNA"/>
</dbReference>
<feature type="compositionally biased region" description="Basic residues" evidence="2">
    <location>
        <begin position="121"/>
        <end position="133"/>
    </location>
</feature>
<dbReference type="Pfam" id="PF00472">
    <property type="entry name" value="RF-1"/>
    <property type="match status" value="1"/>
</dbReference>
<dbReference type="STRING" id="1499966.U14_00224"/>
<dbReference type="Proteomes" id="UP000030700">
    <property type="component" value="Unassembled WGS sequence"/>
</dbReference>
<dbReference type="Gene3D" id="3.30.160.20">
    <property type="match status" value="1"/>
</dbReference>
<dbReference type="GO" id="GO:0004045">
    <property type="term" value="F:peptidyl-tRNA hydrolase activity"/>
    <property type="evidence" value="ECO:0007669"/>
    <property type="project" value="TreeGrafter"/>
</dbReference>
<name>A0A0S6VWB9_9BACT</name>
<dbReference type="PANTHER" id="PTHR47814:SF1">
    <property type="entry name" value="PEPTIDYL-TRNA HYDROLASE ARFB"/>
    <property type="match status" value="1"/>
</dbReference>
<sequence length="140" mass="15980">MIPITDTISLDEQHLEEVFIHASGPGGQNVNKVATAVQLRFDVFHAELPDDVRERFCRLAGKRLSSDGIVIIEAKRFRAQEQNREDARNRLIALLQKAAQPPTPRRKTRPSLAAKQARLDGKRHRSNVKRLRRPTNQTEE</sequence>
<evidence type="ECO:0000259" key="3">
    <source>
        <dbReference type="PROSITE" id="PS00745"/>
    </source>
</evidence>
<organism evidence="4">
    <name type="scientific">Candidatus Moduliflexus flocculans</name>
    <dbReference type="NCBI Taxonomy" id="1499966"/>
    <lineage>
        <taxon>Bacteria</taxon>
        <taxon>Candidatus Moduliflexota</taxon>
        <taxon>Candidatus Moduliflexia</taxon>
        <taxon>Candidatus Moduliflexales</taxon>
        <taxon>Candidatus Moduliflexaceae</taxon>
    </lineage>
</organism>
<dbReference type="InterPro" id="IPR045853">
    <property type="entry name" value="Pep_chain_release_fac_I_sf"/>
</dbReference>